<feature type="compositionally biased region" description="Polar residues" evidence="1">
    <location>
        <begin position="18"/>
        <end position="31"/>
    </location>
</feature>
<evidence type="ECO:0000313" key="3">
    <source>
        <dbReference type="Proteomes" id="UP000242188"/>
    </source>
</evidence>
<accession>A0A210R4C4</accession>
<dbReference type="EMBL" id="NEDP02000459">
    <property type="protein sequence ID" value="OWF55859.1"/>
    <property type="molecule type" value="Genomic_DNA"/>
</dbReference>
<dbReference type="Proteomes" id="UP000242188">
    <property type="component" value="Unassembled WGS sequence"/>
</dbReference>
<protein>
    <submittedName>
        <fullName evidence="2">Uncharacterized protein</fullName>
    </submittedName>
</protein>
<reference evidence="2 3" key="1">
    <citation type="journal article" date="2017" name="Nat. Ecol. Evol.">
        <title>Scallop genome provides insights into evolution of bilaterian karyotype and development.</title>
        <authorList>
            <person name="Wang S."/>
            <person name="Zhang J."/>
            <person name="Jiao W."/>
            <person name="Li J."/>
            <person name="Xun X."/>
            <person name="Sun Y."/>
            <person name="Guo X."/>
            <person name="Huan P."/>
            <person name="Dong B."/>
            <person name="Zhang L."/>
            <person name="Hu X."/>
            <person name="Sun X."/>
            <person name="Wang J."/>
            <person name="Zhao C."/>
            <person name="Wang Y."/>
            <person name="Wang D."/>
            <person name="Huang X."/>
            <person name="Wang R."/>
            <person name="Lv J."/>
            <person name="Li Y."/>
            <person name="Zhang Z."/>
            <person name="Liu B."/>
            <person name="Lu W."/>
            <person name="Hui Y."/>
            <person name="Liang J."/>
            <person name="Zhou Z."/>
            <person name="Hou R."/>
            <person name="Li X."/>
            <person name="Liu Y."/>
            <person name="Li H."/>
            <person name="Ning X."/>
            <person name="Lin Y."/>
            <person name="Zhao L."/>
            <person name="Xing Q."/>
            <person name="Dou J."/>
            <person name="Li Y."/>
            <person name="Mao J."/>
            <person name="Guo H."/>
            <person name="Dou H."/>
            <person name="Li T."/>
            <person name="Mu C."/>
            <person name="Jiang W."/>
            <person name="Fu Q."/>
            <person name="Fu X."/>
            <person name="Miao Y."/>
            <person name="Liu J."/>
            <person name="Yu Q."/>
            <person name="Li R."/>
            <person name="Liao H."/>
            <person name="Li X."/>
            <person name="Kong Y."/>
            <person name="Jiang Z."/>
            <person name="Chourrout D."/>
            <person name="Li R."/>
            <person name="Bao Z."/>
        </authorList>
    </citation>
    <scope>NUCLEOTIDE SEQUENCE [LARGE SCALE GENOMIC DNA]</scope>
    <source>
        <strain evidence="2 3">PY_sf001</strain>
    </source>
</reference>
<gene>
    <name evidence="2" type="ORF">KP79_PYT11639</name>
</gene>
<feature type="region of interest" description="Disordered" evidence="1">
    <location>
        <begin position="1"/>
        <end position="39"/>
    </location>
</feature>
<organism evidence="2 3">
    <name type="scientific">Mizuhopecten yessoensis</name>
    <name type="common">Japanese scallop</name>
    <name type="synonym">Patinopecten yessoensis</name>
    <dbReference type="NCBI Taxonomy" id="6573"/>
    <lineage>
        <taxon>Eukaryota</taxon>
        <taxon>Metazoa</taxon>
        <taxon>Spiralia</taxon>
        <taxon>Lophotrochozoa</taxon>
        <taxon>Mollusca</taxon>
        <taxon>Bivalvia</taxon>
        <taxon>Autobranchia</taxon>
        <taxon>Pteriomorphia</taxon>
        <taxon>Pectinida</taxon>
        <taxon>Pectinoidea</taxon>
        <taxon>Pectinidae</taxon>
        <taxon>Mizuhopecten</taxon>
    </lineage>
</organism>
<dbReference type="AlphaFoldDB" id="A0A210R4C4"/>
<proteinExistence type="predicted"/>
<sequence>MATALPRIAPIGTPVSRAVSSQPRSFSTPCTPSIYGPYPPRELSSSMDHVYVPGRINPLAPPPSKRRINMSWETSEQHLHNHKRSQLMQRREHERYHSAWSKAFYGSVAEQEYYRKHFRDVLKQQMADTEDKRRKNVKEKKKESEVALAQDDNDKIQDKDAFVKKHSYLQTFRDSNKQTMEERWSNNRTNKFMEDRSDRDRGRYNPINWTCSLK</sequence>
<dbReference type="OrthoDB" id="9992297at2759"/>
<keyword evidence="3" id="KW-1185">Reference proteome</keyword>
<feature type="region of interest" description="Disordered" evidence="1">
    <location>
        <begin position="179"/>
        <end position="203"/>
    </location>
</feature>
<name>A0A210R4C4_MIZYE</name>
<evidence type="ECO:0000313" key="2">
    <source>
        <dbReference type="EMBL" id="OWF55859.1"/>
    </source>
</evidence>
<evidence type="ECO:0000256" key="1">
    <source>
        <dbReference type="SAM" id="MobiDB-lite"/>
    </source>
</evidence>
<comment type="caution">
    <text evidence="2">The sequence shown here is derived from an EMBL/GenBank/DDBJ whole genome shotgun (WGS) entry which is preliminary data.</text>
</comment>